<dbReference type="Pfam" id="PF07731">
    <property type="entry name" value="Cu-oxidase_2"/>
    <property type="match status" value="1"/>
</dbReference>
<keyword evidence="11" id="KW-1185">Reference proteome</keyword>
<comment type="similarity">
    <text evidence="1">Belongs to the multicopper oxidase family.</text>
</comment>
<name>A0AAN6QHE6_9PEZI</name>
<dbReference type="InterPro" id="IPR001117">
    <property type="entry name" value="Cu-oxidase_2nd"/>
</dbReference>
<evidence type="ECO:0000256" key="1">
    <source>
        <dbReference type="ARBA" id="ARBA00010609"/>
    </source>
</evidence>
<dbReference type="Pfam" id="PF07732">
    <property type="entry name" value="Cu-oxidase_3"/>
    <property type="match status" value="1"/>
</dbReference>
<accession>A0AAN6QHE6</accession>
<dbReference type="Pfam" id="PF00394">
    <property type="entry name" value="Cu-oxidase"/>
    <property type="match status" value="1"/>
</dbReference>
<reference evidence="10" key="1">
    <citation type="journal article" date="2023" name="Mol. Phylogenet. Evol.">
        <title>Genome-scale phylogeny and comparative genomics of the fungal order Sordariales.</title>
        <authorList>
            <person name="Hensen N."/>
            <person name="Bonometti L."/>
            <person name="Westerberg I."/>
            <person name="Brannstrom I.O."/>
            <person name="Guillou S."/>
            <person name="Cros-Aarteil S."/>
            <person name="Calhoun S."/>
            <person name="Haridas S."/>
            <person name="Kuo A."/>
            <person name="Mondo S."/>
            <person name="Pangilinan J."/>
            <person name="Riley R."/>
            <person name="LaButti K."/>
            <person name="Andreopoulos B."/>
            <person name="Lipzen A."/>
            <person name="Chen C."/>
            <person name="Yan M."/>
            <person name="Daum C."/>
            <person name="Ng V."/>
            <person name="Clum A."/>
            <person name="Steindorff A."/>
            <person name="Ohm R.A."/>
            <person name="Martin F."/>
            <person name="Silar P."/>
            <person name="Natvig D.O."/>
            <person name="Lalanne C."/>
            <person name="Gautier V."/>
            <person name="Ament-Velasquez S.L."/>
            <person name="Kruys A."/>
            <person name="Hutchinson M.I."/>
            <person name="Powell A.J."/>
            <person name="Barry K."/>
            <person name="Miller A.N."/>
            <person name="Grigoriev I.V."/>
            <person name="Debuchy R."/>
            <person name="Gladieux P."/>
            <person name="Hiltunen Thoren M."/>
            <person name="Johannesson H."/>
        </authorList>
    </citation>
    <scope>NUCLEOTIDE SEQUENCE</scope>
    <source>
        <strain evidence="10">CBS 508.74</strain>
    </source>
</reference>
<evidence type="ECO:0000259" key="8">
    <source>
        <dbReference type="Pfam" id="PF07731"/>
    </source>
</evidence>
<dbReference type="CDD" id="cd13910">
    <property type="entry name" value="CuRO_3_MCO_like_4"/>
    <property type="match status" value="1"/>
</dbReference>
<evidence type="ECO:0000259" key="9">
    <source>
        <dbReference type="Pfam" id="PF07732"/>
    </source>
</evidence>
<dbReference type="GeneID" id="89936082"/>
<comment type="caution">
    <text evidence="10">The sequence shown here is derived from an EMBL/GenBank/DDBJ whole genome shotgun (WGS) entry which is preliminary data.</text>
</comment>
<dbReference type="InterPro" id="IPR033138">
    <property type="entry name" value="Cu_oxidase_CS"/>
</dbReference>
<dbReference type="CDD" id="cd13857">
    <property type="entry name" value="CuRO_1_Diphenol_Ox"/>
    <property type="match status" value="1"/>
</dbReference>
<feature type="region of interest" description="Disordered" evidence="5">
    <location>
        <begin position="1"/>
        <end position="36"/>
    </location>
</feature>
<gene>
    <name evidence="10" type="ORF">N656DRAFT_714297</name>
</gene>
<feature type="domain" description="Plastocyanin-like" evidence="7">
    <location>
        <begin position="256"/>
        <end position="420"/>
    </location>
</feature>
<dbReference type="EMBL" id="MU853351">
    <property type="protein sequence ID" value="KAK4110288.1"/>
    <property type="molecule type" value="Genomic_DNA"/>
</dbReference>
<evidence type="ECO:0000256" key="4">
    <source>
        <dbReference type="ARBA" id="ARBA00023008"/>
    </source>
</evidence>
<dbReference type="CDD" id="cd13886">
    <property type="entry name" value="CuRO_2_MCO_like_1"/>
    <property type="match status" value="1"/>
</dbReference>
<dbReference type="InterPro" id="IPR008972">
    <property type="entry name" value="Cupredoxin"/>
</dbReference>
<sequence>MVAEGESNSKQFTESSKVNELTSTGNGLASTPKRPGNSRTRWIIGAIVVAVIIALALGLGLGLGLKNNSTSSATESAQPVVTPLPGTAGSASTKSYFEEWRLDPKTYILDPSWDINEAPRTRHYDLVITEGQGWPDGVVRDMLFINGKFPGPLIEANRGDRLIVNVTNLLRENSTTMHWHGQYQNGTNWFDGTTGVTQCGIPAGQSFIYNFTVDNQFGTYWYHSHYSTQYLDGIVGPLIIHAPEEAAVRQLYDQDRIVLVQDWYHDFSTVNLGRYLVPDNENSEPVPDNGLINGWNYFNCSLYDPDSGYTCYDNSTYTVFTLDPNTRTRFRFINTGAFAEFELSFDNHTLSVIEADGTLVNPHPVHRLPIHVGQRYSAILTTNQSTATNYWLRAAMVTFCFTIDNAVLDPTTRAVVSYSGGNNTVFPLAEGDNASVDWADAYGVKCHDLDPSELVPSERMVPPAATRFWRVDFSFGIGAYQMDYAKVNGTTWKPLEGTTTLIEAVDGLAMAAGSGGSGSGSGFATSGVVSGFGENQFVVGVSNASVEVVDVLIYSLDEGAHPFHLHGHDFWILLTGSGPFDWANYYQNIMPSNPDVVGNALRRDTLTIAPYAWALIRFVADNPGLWVLHCHIAWHMEAGLLMQFVSRADVLGKMQIPEDVRGLCRPPPS</sequence>
<protein>
    <submittedName>
        <fullName evidence="10">Multicopper oxidase</fullName>
    </submittedName>
</protein>
<evidence type="ECO:0000313" key="10">
    <source>
        <dbReference type="EMBL" id="KAK4110288.1"/>
    </source>
</evidence>
<reference evidence="10" key="2">
    <citation type="submission" date="2023-05" db="EMBL/GenBank/DDBJ databases">
        <authorList>
            <consortium name="Lawrence Berkeley National Laboratory"/>
            <person name="Steindorff A."/>
            <person name="Hensen N."/>
            <person name="Bonometti L."/>
            <person name="Westerberg I."/>
            <person name="Brannstrom I.O."/>
            <person name="Guillou S."/>
            <person name="Cros-Aarteil S."/>
            <person name="Calhoun S."/>
            <person name="Haridas S."/>
            <person name="Kuo A."/>
            <person name="Mondo S."/>
            <person name="Pangilinan J."/>
            <person name="Riley R."/>
            <person name="Labutti K."/>
            <person name="Andreopoulos B."/>
            <person name="Lipzen A."/>
            <person name="Chen C."/>
            <person name="Yanf M."/>
            <person name="Daum C."/>
            <person name="Ng V."/>
            <person name="Clum A."/>
            <person name="Ohm R."/>
            <person name="Martin F."/>
            <person name="Silar P."/>
            <person name="Natvig D."/>
            <person name="Lalanne C."/>
            <person name="Gautier V."/>
            <person name="Ament-Velasquez S.L."/>
            <person name="Kruys A."/>
            <person name="Hutchinson M.I."/>
            <person name="Powell A.J."/>
            <person name="Barry K."/>
            <person name="Miller A.N."/>
            <person name="Grigoriev I.V."/>
            <person name="Debuchy R."/>
            <person name="Gladieux P."/>
            <person name="Thoren M.H."/>
            <person name="Johannesson H."/>
        </authorList>
    </citation>
    <scope>NUCLEOTIDE SEQUENCE</scope>
    <source>
        <strain evidence="10">CBS 508.74</strain>
    </source>
</reference>
<keyword evidence="4" id="KW-0186">Copper</keyword>
<feature type="transmembrane region" description="Helical" evidence="6">
    <location>
        <begin position="42"/>
        <end position="65"/>
    </location>
</feature>
<evidence type="ECO:0000313" key="11">
    <source>
        <dbReference type="Proteomes" id="UP001302812"/>
    </source>
</evidence>
<keyword evidence="2" id="KW-0479">Metal-binding</keyword>
<dbReference type="PROSITE" id="PS00079">
    <property type="entry name" value="MULTICOPPER_OXIDASE1"/>
    <property type="match status" value="1"/>
</dbReference>
<dbReference type="InterPro" id="IPR011706">
    <property type="entry name" value="Cu-oxidase_C"/>
</dbReference>
<dbReference type="Proteomes" id="UP001302812">
    <property type="component" value="Unassembled WGS sequence"/>
</dbReference>
<proteinExistence type="inferred from homology"/>
<dbReference type="FunFam" id="2.60.40.420:FF:000045">
    <property type="entry name" value="Laccase 2"/>
    <property type="match status" value="1"/>
</dbReference>
<feature type="domain" description="Plastocyanin-like" evidence="8">
    <location>
        <begin position="546"/>
        <end position="647"/>
    </location>
</feature>
<keyword evidence="6" id="KW-0472">Membrane</keyword>
<evidence type="ECO:0000259" key="7">
    <source>
        <dbReference type="Pfam" id="PF00394"/>
    </source>
</evidence>
<dbReference type="GO" id="GO:0005507">
    <property type="term" value="F:copper ion binding"/>
    <property type="evidence" value="ECO:0007669"/>
    <property type="project" value="InterPro"/>
</dbReference>
<dbReference type="InterPro" id="IPR011707">
    <property type="entry name" value="Cu-oxidase-like_N"/>
</dbReference>
<dbReference type="GO" id="GO:0016491">
    <property type="term" value="F:oxidoreductase activity"/>
    <property type="evidence" value="ECO:0007669"/>
    <property type="project" value="UniProtKB-KW"/>
</dbReference>
<feature type="domain" description="Plastocyanin-like" evidence="9">
    <location>
        <begin position="129"/>
        <end position="244"/>
    </location>
</feature>
<evidence type="ECO:0000256" key="2">
    <source>
        <dbReference type="ARBA" id="ARBA00022723"/>
    </source>
</evidence>
<keyword evidence="6" id="KW-1133">Transmembrane helix</keyword>
<dbReference type="PANTHER" id="PTHR11709:SF414">
    <property type="entry name" value="ADR239WP"/>
    <property type="match status" value="1"/>
</dbReference>
<evidence type="ECO:0000256" key="6">
    <source>
        <dbReference type="SAM" id="Phobius"/>
    </source>
</evidence>
<dbReference type="PROSITE" id="PS00080">
    <property type="entry name" value="MULTICOPPER_OXIDASE2"/>
    <property type="match status" value="1"/>
</dbReference>
<keyword evidence="6" id="KW-0812">Transmembrane</keyword>
<organism evidence="10 11">
    <name type="scientific">Canariomyces notabilis</name>
    <dbReference type="NCBI Taxonomy" id="2074819"/>
    <lineage>
        <taxon>Eukaryota</taxon>
        <taxon>Fungi</taxon>
        <taxon>Dikarya</taxon>
        <taxon>Ascomycota</taxon>
        <taxon>Pezizomycotina</taxon>
        <taxon>Sordariomycetes</taxon>
        <taxon>Sordariomycetidae</taxon>
        <taxon>Sordariales</taxon>
        <taxon>Chaetomiaceae</taxon>
        <taxon>Canariomyces</taxon>
    </lineage>
</organism>
<dbReference type="PANTHER" id="PTHR11709">
    <property type="entry name" value="MULTI-COPPER OXIDASE"/>
    <property type="match status" value="1"/>
</dbReference>
<dbReference type="SUPFAM" id="SSF49503">
    <property type="entry name" value="Cupredoxins"/>
    <property type="match status" value="3"/>
</dbReference>
<evidence type="ECO:0000256" key="3">
    <source>
        <dbReference type="ARBA" id="ARBA00023002"/>
    </source>
</evidence>
<evidence type="ECO:0000256" key="5">
    <source>
        <dbReference type="SAM" id="MobiDB-lite"/>
    </source>
</evidence>
<dbReference type="Gene3D" id="2.60.40.420">
    <property type="entry name" value="Cupredoxins - blue copper proteins"/>
    <property type="match status" value="3"/>
</dbReference>
<feature type="compositionally biased region" description="Polar residues" evidence="5">
    <location>
        <begin position="1"/>
        <end position="29"/>
    </location>
</feature>
<dbReference type="InterPro" id="IPR002355">
    <property type="entry name" value="Cu_oxidase_Cu_BS"/>
</dbReference>
<dbReference type="RefSeq" id="XP_064667858.1">
    <property type="nucleotide sequence ID" value="XM_064811957.1"/>
</dbReference>
<dbReference type="InterPro" id="IPR045087">
    <property type="entry name" value="Cu-oxidase_fam"/>
</dbReference>
<keyword evidence="3" id="KW-0560">Oxidoreductase</keyword>
<dbReference type="AlphaFoldDB" id="A0AAN6QHE6"/>